<gene>
    <name evidence="3" type="ORF">HYY65_11030</name>
</gene>
<dbReference type="Gene3D" id="3.20.20.140">
    <property type="entry name" value="Metal-dependent hydrolases"/>
    <property type="match status" value="1"/>
</dbReference>
<comment type="caution">
    <text evidence="3">The sequence shown here is derived from an EMBL/GenBank/DDBJ whole genome shotgun (WGS) entry which is preliminary data.</text>
</comment>
<dbReference type="Pfam" id="PF04909">
    <property type="entry name" value="Amidohydro_2"/>
    <property type="match status" value="1"/>
</dbReference>
<evidence type="ECO:0000313" key="3">
    <source>
        <dbReference type="EMBL" id="MBI3015569.1"/>
    </source>
</evidence>
<dbReference type="AlphaFoldDB" id="A0A932GR13"/>
<feature type="domain" description="Amidohydrolase-related" evidence="2">
    <location>
        <begin position="3"/>
        <end position="314"/>
    </location>
</feature>
<dbReference type="GO" id="GO:0005737">
    <property type="term" value="C:cytoplasm"/>
    <property type="evidence" value="ECO:0007669"/>
    <property type="project" value="TreeGrafter"/>
</dbReference>
<dbReference type="InterPro" id="IPR032466">
    <property type="entry name" value="Metal_Hydrolase"/>
</dbReference>
<dbReference type="InterPro" id="IPR032465">
    <property type="entry name" value="ACMSD"/>
</dbReference>
<protein>
    <submittedName>
        <fullName evidence="3">Amidohydrolase</fullName>
    </submittedName>
</protein>
<dbReference type="Proteomes" id="UP000741360">
    <property type="component" value="Unassembled WGS sequence"/>
</dbReference>
<accession>A0A932GR13</accession>
<evidence type="ECO:0000259" key="2">
    <source>
        <dbReference type="Pfam" id="PF04909"/>
    </source>
</evidence>
<proteinExistence type="predicted"/>
<evidence type="ECO:0000256" key="1">
    <source>
        <dbReference type="ARBA" id="ARBA00023239"/>
    </source>
</evidence>
<dbReference type="EMBL" id="JACPSX010000212">
    <property type="protein sequence ID" value="MBI3015569.1"/>
    <property type="molecule type" value="Genomic_DNA"/>
</dbReference>
<dbReference type="PANTHER" id="PTHR21240">
    <property type="entry name" value="2-AMINO-3-CARBOXYLMUCONATE-6-SEMIALDEHYDE DECARBOXYLASE"/>
    <property type="match status" value="1"/>
</dbReference>
<dbReference type="GO" id="GO:0016787">
    <property type="term" value="F:hydrolase activity"/>
    <property type="evidence" value="ECO:0007669"/>
    <property type="project" value="InterPro"/>
</dbReference>
<evidence type="ECO:0000313" key="4">
    <source>
        <dbReference type="Proteomes" id="UP000741360"/>
    </source>
</evidence>
<reference evidence="3" key="1">
    <citation type="submission" date="2020-07" db="EMBL/GenBank/DDBJ databases">
        <title>Huge and variable diversity of episymbiotic CPR bacteria and DPANN archaea in groundwater ecosystems.</title>
        <authorList>
            <person name="He C.Y."/>
            <person name="Keren R."/>
            <person name="Whittaker M."/>
            <person name="Farag I.F."/>
            <person name="Doudna J."/>
            <person name="Cate J.H.D."/>
            <person name="Banfield J.F."/>
        </authorList>
    </citation>
    <scope>NUCLEOTIDE SEQUENCE</scope>
    <source>
        <strain evidence="3">NC_groundwater_717_Ag_S-0.2um_59_8</strain>
    </source>
</reference>
<dbReference type="GO" id="GO:0016831">
    <property type="term" value="F:carboxy-lyase activity"/>
    <property type="evidence" value="ECO:0007669"/>
    <property type="project" value="InterPro"/>
</dbReference>
<dbReference type="InterPro" id="IPR006680">
    <property type="entry name" value="Amidohydro-rel"/>
</dbReference>
<organism evidence="3 4">
    <name type="scientific">Tectimicrobiota bacterium</name>
    <dbReference type="NCBI Taxonomy" id="2528274"/>
    <lineage>
        <taxon>Bacteria</taxon>
        <taxon>Pseudomonadati</taxon>
        <taxon>Nitrospinota/Tectimicrobiota group</taxon>
        <taxon>Candidatus Tectimicrobiota</taxon>
    </lineage>
</organism>
<dbReference type="PANTHER" id="PTHR21240:SF28">
    <property type="entry name" value="ISO-OROTATE DECARBOXYLASE (EUROFUNG)"/>
    <property type="match status" value="1"/>
</dbReference>
<dbReference type="GO" id="GO:0019748">
    <property type="term" value="P:secondary metabolic process"/>
    <property type="evidence" value="ECO:0007669"/>
    <property type="project" value="TreeGrafter"/>
</dbReference>
<dbReference type="SUPFAM" id="SSF51556">
    <property type="entry name" value="Metallo-dependent hydrolases"/>
    <property type="match status" value="1"/>
</dbReference>
<keyword evidence="1" id="KW-0456">Lyase</keyword>
<sequence length="322" mass="34834">MRIDVHAHYYPNEYVDCFARQKPEARGSIARAPGARLTLDERLAVLDKVGIDLQVLSLGALVPYFVNAAEAVETARLGNDLYVEVCNRYRGRFAAFATVPLPHVEEAIAEVERCLDKPGVLGVTVGCSVGERTLDDPAFGPFFADLNRRRAVLFLHPMGVGGALAPADYGLNWLIGAPFENTVAALRLILSGTMARYPNIRILLPHLGGTLPFLLQRLDDVADLLAAVSGAARIEGKPSTYVRRFWFDTVSSHPAALRCARESIGADHLVLGTDFPYMSGPKLERCVTYVEEAGLPAGDAEAILSGNARALLGLDSGSPERH</sequence>
<name>A0A932GR13_UNCTE</name>